<proteinExistence type="predicted"/>
<evidence type="ECO:0000313" key="2">
    <source>
        <dbReference type="EMBL" id="SNY61190.1"/>
    </source>
</evidence>
<dbReference type="EMBL" id="OBDY01000022">
    <property type="protein sequence ID" value="SNY61190.1"/>
    <property type="molecule type" value="Genomic_DNA"/>
</dbReference>
<organism evidence="2 3">
    <name type="scientific">Paractinoplanes atraurantiacus</name>
    <dbReference type="NCBI Taxonomy" id="1036182"/>
    <lineage>
        <taxon>Bacteria</taxon>
        <taxon>Bacillati</taxon>
        <taxon>Actinomycetota</taxon>
        <taxon>Actinomycetes</taxon>
        <taxon>Micromonosporales</taxon>
        <taxon>Micromonosporaceae</taxon>
        <taxon>Paractinoplanes</taxon>
    </lineage>
</organism>
<name>A0A285JLI2_9ACTN</name>
<reference evidence="2 3" key="1">
    <citation type="submission" date="2017-09" db="EMBL/GenBank/DDBJ databases">
        <authorList>
            <person name="Ehlers B."/>
            <person name="Leendertz F.H."/>
        </authorList>
    </citation>
    <scope>NUCLEOTIDE SEQUENCE [LARGE SCALE GENOMIC DNA]</scope>
    <source>
        <strain evidence="2 3">CGMCC 4.6857</strain>
    </source>
</reference>
<gene>
    <name evidence="2" type="ORF">SAMN05421748_122105</name>
</gene>
<feature type="transmembrane region" description="Helical" evidence="1">
    <location>
        <begin position="38"/>
        <end position="62"/>
    </location>
</feature>
<keyword evidence="1" id="KW-0812">Transmembrane</keyword>
<feature type="transmembrane region" description="Helical" evidence="1">
    <location>
        <begin position="74"/>
        <end position="96"/>
    </location>
</feature>
<keyword evidence="1" id="KW-0472">Membrane</keyword>
<keyword evidence="3" id="KW-1185">Reference proteome</keyword>
<evidence type="ECO:0000313" key="3">
    <source>
        <dbReference type="Proteomes" id="UP000219612"/>
    </source>
</evidence>
<dbReference type="OrthoDB" id="3298001at2"/>
<sequence length="191" mass="19177">MTQPPAPQPTQPGFAPPADPAYPPAPAPVAAQRGFSGLAIAGVILAIFVPFVGFILSLIAVFQTGAAKKRGRGLAVTGVVLSVVVMASAGALIYSLSKSTVIDPGCTAGKAAIFKLDANATPATVETAIAELNAAAGKAKDDDVRKAMKTLADDYAKLMADAKAGKAPDAAAMQRITADGQAIDDLCTIGS</sequence>
<dbReference type="RefSeq" id="WP_143235149.1">
    <property type="nucleotide sequence ID" value="NZ_OBDY01000022.1"/>
</dbReference>
<evidence type="ECO:0000256" key="1">
    <source>
        <dbReference type="SAM" id="Phobius"/>
    </source>
</evidence>
<evidence type="ECO:0008006" key="4">
    <source>
        <dbReference type="Google" id="ProtNLM"/>
    </source>
</evidence>
<keyword evidence="1" id="KW-1133">Transmembrane helix</keyword>
<protein>
    <recommendedName>
        <fullName evidence="4">DUF4190 domain-containing protein</fullName>
    </recommendedName>
</protein>
<dbReference type="Proteomes" id="UP000219612">
    <property type="component" value="Unassembled WGS sequence"/>
</dbReference>
<dbReference type="AlphaFoldDB" id="A0A285JLI2"/>
<accession>A0A285JLI2</accession>